<evidence type="ECO:0000256" key="14">
    <source>
        <dbReference type="ARBA" id="ARBA00049244"/>
    </source>
</evidence>
<dbReference type="InterPro" id="IPR012337">
    <property type="entry name" value="RNaseH-like_sf"/>
</dbReference>
<dbReference type="GO" id="GO:0003964">
    <property type="term" value="F:RNA-directed DNA polymerase activity"/>
    <property type="evidence" value="ECO:0007669"/>
    <property type="project" value="UniProtKB-KW"/>
</dbReference>
<keyword evidence="8" id="KW-0694">RNA-binding</keyword>
<evidence type="ECO:0000256" key="5">
    <source>
        <dbReference type="ARBA" id="ARBA00022759"/>
    </source>
</evidence>
<dbReference type="GO" id="GO:0046872">
    <property type="term" value="F:metal ion binding"/>
    <property type="evidence" value="ECO:0007669"/>
    <property type="project" value="UniProtKB-KW"/>
</dbReference>
<dbReference type="AlphaFoldDB" id="A0A9Q3BLC7"/>
<keyword evidence="18" id="KW-1185">Reference proteome</keyword>
<evidence type="ECO:0000313" key="18">
    <source>
        <dbReference type="Proteomes" id="UP000765509"/>
    </source>
</evidence>
<keyword evidence="3" id="KW-0540">Nuclease</keyword>
<keyword evidence="11" id="KW-0808">Transferase</keyword>
<proteinExistence type="predicted"/>
<evidence type="ECO:0000259" key="16">
    <source>
        <dbReference type="PROSITE" id="PS50994"/>
    </source>
</evidence>
<feature type="compositionally biased region" description="Acidic residues" evidence="15">
    <location>
        <begin position="173"/>
        <end position="184"/>
    </location>
</feature>
<keyword evidence="1" id="KW-0815">Transposition</keyword>
<dbReference type="InterPro" id="IPR036397">
    <property type="entry name" value="RNaseH_sf"/>
</dbReference>
<reference evidence="17" key="1">
    <citation type="submission" date="2021-03" db="EMBL/GenBank/DDBJ databases">
        <title>Draft genome sequence of rust myrtle Austropuccinia psidii MF-1, a brazilian biotype.</title>
        <authorList>
            <person name="Quecine M.C."/>
            <person name="Pachon D.M.R."/>
            <person name="Bonatelli M.L."/>
            <person name="Correr F.H."/>
            <person name="Franceschini L.M."/>
            <person name="Leite T.F."/>
            <person name="Margarido G.R.A."/>
            <person name="Almeida C.A."/>
            <person name="Ferrarezi J.A."/>
            <person name="Labate C.A."/>
        </authorList>
    </citation>
    <scope>NUCLEOTIDE SEQUENCE</scope>
    <source>
        <strain evidence="17">MF-1</strain>
    </source>
</reference>
<dbReference type="GO" id="GO:0004519">
    <property type="term" value="F:endonuclease activity"/>
    <property type="evidence" value="ECO:0007669"/>
    <property type="project" value="UniProtKB-KW"/>
</dbReference>
<feature type="region of interest" description="Disordered" evidence="15">
    <location>
        <begin position="155"/>
        <end position="197"/>
    </location>
</feature>
<dbReference type="Proteomes" id="UP000765509">
    <property type="component" value="Unassembled WGS sequence"/>
</dbReference>
<keyword evidence="7" id="KW-0460">Magnesium</keyword>
<dbReference type="PROSITE" id="PS50994">
    <property type="entry name" value="INTEGRASE"/>
    <property type="match status" value="1"/>
</dbReference>
<organism evidence="17 18">
    <name type="scientific">Austropuccinia psidii MF-1</name>
    <dbReference type="NCBI Taxonomy" id="1389203"/>
    <lineage>
        <taxon>Eukaryota</taxon>
        <taxon>Fungi</taxon>
        <taxon>Dikarya</taxon>
        <taxon>Basidiomycota</taxon>
        <taxon>Pucciniomycotina</taxon>
        <taxon>Pucciniomycetes</taxon>
        <taxon>Pucciniales</taxon>
        <taxon>Sphaerophragmiaceae</taxon>
        <taxon>Austropuccinia</taxon>
    </lineage>
</organism>
<dbReference type="GO" id="GO:0016787">
    <property type="term" value="F:hydrolase activity"/>
    <property type="evidence" value="ECO:0007669"/>
    <property type="project" value="UniProtKB-KW"/>
</dbReference>
<accession>A0A9Q3BLC7</accession>
<evidence type="ECO:0000256" key="2">
    <source>
        <dbReference type="ARBA" id="ARBA00022695"/>
    </source>
</evidence>
<sequence>MENHHDGTLKKFVSDPGGEFLNEKFNSLSRDCGFRHIFAPPETPPQNGFDERANHTIVDKACCRLGASNLPKMYWEEAVNTAAMLSNILPTPSRLNNSTYTLWTDSKILTTKHVAFDESILPCLKTNETTNPCSIIIEELDPAIITENHLTKDPITETDESQPLHKNRNAPSEPEDNPLAEEEPSSYSLPALPPANP</sequence>
<keyword evidence="4" id="KW-0479">Metal-binding</keyword>
<dbReference type="InterPro" id="IPR039537">
    <property type="entry name" value="Retrotran_Ty1/copia-like"/>
</dbReference>
<gene>
    <name evidence="17" type="ORF">O181_006686</name>
</gene>
<dbReference type="PANTHER" id="PTHR42648:SF11">
    <property type="entry name" value="TRANSPOSON TY4-P GAG-POL POLYPROTEIN"/>
    <property type="match status" value="1"/>
</dbReference>
<comment type="caution">
    <text evidence="17">The sequence shown here is derived from an EMBL/GenBank/DDBJ whole genome shotgun (WGS) entry which is preliminary data.</text>
</comment>
<keyword evidence="2" id="KW-0548">Nucleotidyltransferase</keyword>
<dbReference type="GO" id="GO:0032196">
    <property type="term" value="P:transposition"/>
    <property type="evidence" value="ECO:0007669"/>
    <property type="project" value="UniProtKB-KW"/>
</dbReference>
<dbReference type="GO" id="GO:0003723">
    <property type="term" value="F:RNA binding"/>
    <property type="evidence" value="ECO:0007669"/>
    <property type="project" value="UniProtKB-KW"/>
</dbReference>
<dbReference type="GO" id="GO:0003887">
    <property type="term" value="F:DNA-directed DNA polymerase activity"/>
    <property type="evidence" value="ECO:0007669"/>
    <property type="project" value="UniProtKB-KW"/>
</dbReference>
<evidence type="ECO:0000256" key="3">
    <source>
        <dbReference type="ARBA" id="ARBA00022722"/>
    </source>
</evidence>
<keyword evidence="10" id="KW-0695">RNA-directed DNA polymerase</keyword>
<evidence type="ECO:0000256" key="9">
    <source>
        <dbReference type="ARBA" id="ARBA00022908"/>
    </source>
</evidence>
<keyword evidence="12" id="KW-0233">DNA recombination</keyword>
<comment type="catalytic activity">
    <reaction evidence="14">
        <text>DNA(n) + a 2'-deoxyribonucleoside 5'-triphosphate = DNA(n+1) + diphosphate</text>
        <dbReference type="Rhea" id="RHEA:22508"/>
        <dbReference type="Rhea" id="RHEA-COMP:17339"/>
        <dbReference type="Rhea" id="RHEA-COMP:17340"/>
        <dbReference type="ChEBI" id="CHEBI:33019"/>
        <dbReference type="ChEBI" id="CHEBI:61560"/>
        <dbReference type="ChEBI" id="CHEBI:173112"/>
        <dbReference type="EC" id="2.7.7.7"/>
    </reaction>
</comment>
<dbReference type="GO" id="GO:0005634">
    <property type="term" value="C:nucleus"/>
    <property type="evidence" value="ECO:0007669"/>
    <property type="project" value="UniProtKB-ARBA"/>
</dbReference>
<dbReference type="OrthoDB" id="3243429at2759"/>
<evidence type="ECO:0000256" key="15">
    <source>
        <dbReference type="SAM" id="MobiDB-lite"/>
    </source>
</evidence>
<evidence type="ECO:0000256" key="8">
    <source>
        <dbReference type="ARBA" id="ARBA00022884"/>
    </source>
</evidence>
<keyword evidence="9" id="KW-0229">DNA integration</keyword>
<evidence type="ECO:0000256" key="11">
    <source>
        <dbReference type="ARBA" id="ARBA00022932"/>
    </source>
</evidence>
<evidence type="ECO:0000256" key="13">
    <source>
        <dbReference type="ARBA" id="ARBA00048173"/>
    </source>
</evidence>
<comment type="catalytic activity">
    <reaction evidence="13">
        <text>DNA(n) + a 2'-deoxyribonucleoside 5'-triphosphate = DNA(n+1) + diphosphate</text>
        <dbReference type="Rhea" id="RHEA:22508"/>
        <dbReference type="Rhea" id="RHEA-COMP:17339"/>
        <dbReference type="Rhea" id="RHEA-COMP:17340"/>
        <dbReference type="ChEBI" id="CHEBI:33019"/>
        <dbReference type="ChEBI" id="CHEBI:61560"/>
        <dbReference type="ChEBI" id="CHEBI:173112"/>
        <dbReference type="EC" id="2.7.7.49"/>
    </reaction>
</comment>
<keyword evidence="5" id="KW-0255">Endonuclease</keyword>
<dbReference type="InterPro" id="IPR001584">
    <property type="entry name" value="Integrase_cat-core"/>
</dbReference>
<evidence type="ECO:0000256" key="4">
    <source>
        <dbReference type="ARBA" id="ARBA00022723"/>
    </source>
</evidence>
<dbReference type="GO" id="GO:0006310">
    <property type="term" value="P:DNA recombination"/>
    <property type="evidence" value="ECO:0007669"/>
    <property type="project" value="UniProtKB-KW"/>
</dbReference>
<dbReference type="Gene3D" id="3.30.420.10">
    <property type="entry name" value="Ribonuclease H-like superfamily/Ribonuclease H"/>
    <property type="match status" value="1"/>
</dbReference>
<evidence type="ECO:0000256" key="1">
    <source>
        <dbReference type="ARBA" id="ARBA00022578"/>
    </source>
</evidence>
<evidence type="ECO:0000256" key="7">
    <source>
        <dbReference type="ARBA" id="ARBA00022842"/>
    </source>
</evidence>
<protein>
    <recommendedName>
        <fullName evidence="16">Integrase catalytic domain-containing protein</fullName>
    </recommendedName>
</protein>
<dbReference type="EMBL" id="AVOT02001446">
    <property type="protein sequence ID" value="MBW0466971.1"/>
    <property type="molecule type" value="Genomic_DNA"/>
</dbReference>
<dbReference type="GO" id="GO:0015074">
    <property type="term" value="P:DNA integration"/>
    <property type="evidence" value="ECO:0007669"/>
    <property type="project" value="UniProtKB-KW"/>
</dbReference>
<evidence type="ECO:0000256" key="10">
    <source>
        <dbReference type="ARBA" id="ARBA00022918"/>
    </source>
</evidence>
<evidence type="ECO:0000256" key="6">
    <source>
        <dbReference type="ARBA" id="ARBA00022801"/>
    </source>
</evidence>
<dbReference type="PANTHER" id="PTHR42648">
    <property type="entry name" value="TRANSPOSASE, PUTATIVE-RELATED"/>
    <property type="match status" value="1"/>
</dbReference>
<evidence type="ECO:0000313" key="17">
    <source>
        <dbReference type="EMBL" id="MBW0466971.1"/>
    </source>
</evidence>
<name>A0A9Q3BLC7_9BASI</name>
<feature type="domain" description="Integrase catalytic" evidence="16">
    <location>
        <begin position="1"/>
        <end position="107"/>
    </location>
</feature>
<evidence type="ECO:0000256" key="12">
    <source>
        <dbReference type="ARBA" id="ARBA00023172"/>
    </source>
</evidence>
<keyword evidence="6" id="KW-0378">Hydrolase</keyword>
<dbReference type="SUPFAM" id="SSF53098">
    <property type="entry name" value="Ribonuclease H-like"/>
    <property type="match status" value="1"/>
</dbReference>
<keyword evidence="11" id="KW-0239">DNA-directed DNA polymerase</keyword>